<organism evidence="2 3">
    <name type="scientific">Methylobacterium aquaticum</name>
    <dbReference type="NCBI Taxonomy" id="270351"/>
    <lineage>
        <taxon>Bacteria</taxon>
        <taxon>Pseudomonadati</taxon>
        <taxon>Pseudomonadota</taxon>
        <taxon>Alphaproteobacteria</taxon>
        <taxon>Hyphomicrobiales</taxon>
        <taxon>Methylobacteriaceae</taxon>
        <taxon>Methylobacterium</taxon>
    </lineage>
</organism>
<keyword evidence="2" id="KW-0614">Plasmid</keyword>
<reference evidence="3" key="2">
    <citation type="submission" date="2015-01" db="EMBL/GenBank/DDBJ databases">
        <title>Complete genome sequence of Methylobacterium aquaticum strain 22A.</title>
        <authorList>
            <person name="Tani A."/>
            <person name="Ogura Y."/>
            <person name="Hayashi T."/>
        </authorList>
    </citation>
    <scope>NUCLEOTIDE SEQUENCE [LARGE SCALE GENOMIC DNA]</scope>
    <source>
        <strain evidence="3">MA-22A</strain>
        <plasmid evidence="3">Plasmid pMaq22A_1p DNA</plasmid>
    </source>
</reference>
<name>A0A1Y0ZCG5_9HYPH</name>
<reference evidence="2 3" key="1">
    <citation type="journal article" date="2015" name="Genome Announc.">
        <title>Complete Genome Sequence of Methylobacterium aquaticum Strain 22A, Isolated from Racomitrium japonicum Moss.</title>
        <authorList>
            <person name="Tani A."/>
            <person name="Ogura Y."/>
            <person name="Hayashi T."/>
            <person name="Kimbara K."/>
        </authorList>
    </citation>
    <scope>NUCLEOTIDE SEQUENCE [LARGE SCALE GENOMIC DNA]</scope>
    <source>
        <strain evidence="2 3">MA-22A</strain>
        <plasmid evidence="3">Plasmid pMaq22A_1p DNA</plasmid>
    </source>
</reference>
<geneLocation type="plasmid" evidence="3">
    <name>pMaq22A_1p DNA</name>
</geneLocation>
<evidence type="ECO:0000313" key="2">
    <source>
        <dbReference type="EMBL" id="BAR47312.1"/>
    </source>
</evidence>
<feature type="compositionally biased region" description="Polar residues" evidence="1">
    <location>
        <begin position="59"/>
        <end position="68"/>
    </location>
</feature>
<protein>
    <submittedName>
        <fullName evidence="2">Uncharacterized protein</fullName>
    </submittedName>
</protein>
<sequence length="125" mass="13218">MFCSAAQGLQTALEKRMRLTARPGLRSGFHLVAASRSGPGSSRSANTASAFARPRPTGPRSSSASSGPIPTGGYDLVDRWCETVLIELRAAAYPEPPCSPVGEVEAARVLKRLRESGAEPAWKHA</sequence>
<dbReference type="AlphaFoldDB" id="A0A1Y0ZCG5"/>
<gene>
    <name evidence="2" type="ORF">Maq22A_1p38420</name>
</gene>
<feature type="region of interest" description="Disordered" evidence="1">
    <location>
        <begin position="34"/>
        <end position="72"/>
    </location>
</feature>
<dbReference type="Proteomes" id="UP000061432">
    <property type="component" value="Plasmid pMaq22A_1p"/>
</dbReference>
<evidence type="ECO:0000256" key="1">
    <source>
        <dbReference type="SAM" id="MobiDB-lite"/>
    </source>
</evidence>
<accession>A0A1Y0ZCG5</accession>
<evidence type="ECO:0000313" key="3">
    <source>
        <dbReference type="Proteomes" id="UP000061432"/>
    </source>
</evidence>
<feature type="compositionally biased region" description="Low complexity" evidence="1">
    <location>
        <begin position="34"/>
        <end position="45"/>
    </location>
</feature>
<proteinExistence type="predicted"/>
<dbReference type="KEGG" id="maqu:Maq22A_1p38420"/>
<dbReference type="EMBL" id="AP014705">
    <property type="protein sequence ID" value="BAR47312.1"/>
    <property type="molecule type" value="Genomic_DNA"/>
</dbReference>